<accession>A0A0W8F3Q0</accession>
<dbReference type="AlphaFoldDB" id="A0A0W8F3Q0"/>
<reference evidence="1" key="1">
    <citation type="journal article" date="2015" name="Proc. Natl. Acad. Sci. U.S.A.">
        <title>Networks of energetic and metabolic interactions define dynamics in microbial communities.</title>
        <authorList>
            <person name="Embree M."/>
            <person name="Liu J.K."/>
            <person name="Al-Bassam M.M."/>
            <person name="Zengler K."/>
        </authorList>
    </citation>
    <scope>NUCLEOTIDE SEQUENCE</scope>
</reference>
<dbReference type="EMBL" id="LNQE01001553">
    <property type="protein sequence ID" value="KUG15515.1"/>
    <property type="molecule type" value="Genomic_DNA"/>
</dbReference>
<proteinExistence type="predicted"/>
<comment type="caution">
    <text evidence="1">The sequence shown here is derived from an EMBL/GenBank/DDBJ whole genome shotgun (WGS) entry which is preliminary data.</text>
</comment>
<sequence>MPEVSKTEIGRRFFKMQREKQVEKAIGKIRQAQGSEWSLYSSSDIEALKQILGEAWVFIERDAWDSVAFMRLSGMDLRELIHIGKEVRDAIISGKTGAEKSMPILMKKAAS</sequence>
<protein>
    <submittedName>
        <fullName evidence="1">Uncharacterized protein</fullName>
    </submittedName>
</protein>
<evidence type="ECO:0000313" key="1">
    <source>
        <dbReference type="EMBL" id="KUG15515.1"/>
    </source>
</evidence>
<organism evidence="1">
    <name type="scientific">hydrocarbon metagenome</name>
    <dbReference type="NCBI Taxonomy" id="938273"/>
    <lineage>
        <taxon>unclassified sequences</taxon>
        <taxon>metagenomes</taxon>
        <taxon>ecological metagenomes</taxon>
    </lineage>
</organism>
<gene>
    <name evidence="1" type="ORF">ASZ90_014871</name>
</gene>
<name>A0A0W8F3Q0_9ZZZZ</name>